<dbReference type="GO" id="GO:0032259">
    <property type="term" value="P:methylation"/>
    <property type="evidence" value="ECO:0007669"/>
    <property type="project" value="UniProtKB-KW"/>
</dbReference>
<evidence type="ECO:0000256" key="5">
    <source>
        <dbReference type="ARBA" id="ARBA00022603"/>
    </source>
</evidence>
<accession>A0A9P8M3X2</accession>
<gene>
    <name evidence="9" type="ORF">MHUMG1_08748</name>
</gene>
<keyword evidence="7" id="KW-0949">S-adenosyl-L-methionine</keyword>
<dbReference type="GO" id="GO:0005737">
    <property type="term" value="C:cytoplasm"/>
    <property type="evidence" value="ECO:0007669"/>
    <property type="project" value="UniProtKB-SubCell"/>
</dbReference>
<keyword evidence="10" id="KW-1185">Reference proteome</keyword>
<dbReference type="PANTHER" id="PTHR11579">
    <property type="entry name" value="PROTEIN-L-ISOASPARTATE O-METHYLTRANSFERASE"/>
    <property type="match status" value="1"/>
</dbReference>
<comment type="subcellular location">
    <subcellularLocation>
        <location evidence="1">Cytoplasm</location>
    </subcellularLocation>
</comment>
<dbReference type="Gene3D" id="3.40.50.150">
    <property type="entry name" value="Vaccinia Virus protein VP39"/>
    <property type="match status" value="1"/>
</dbReference>
<reference evidence="9 10" key="1">
    <citation type="submission" date="2020-07" db="EMBL/GenBank/DDBJ databases">
        <title>Metarhizium humberi genome.</title>
        <authorList>
            <person name="Lysoe E."/>
        </authorList>
    </citation>
    <scope>NUCLEOTIDE SEQUENCE [LARGE SCALE GENOMIC DNA]</scope>
    <source>
        <strain evidence="9 10">ESALQ1638</strain>
    </source>
</reference>
<evidence type="ECO:0000256" key="4">
    <source>
        <dbReference type="ARBA" id="ARBA00022490"/>
    </source>
</evidence>
<dbReference type="EC" id="2.1.1.77" evidence="3"/>
<keyword evidence="4" id="KW-0963">Cytoplasm</keyword>
<comment type="caution">
    <text evidence="9">The sequence shown here is derived from an EMBL/GenBank/DDBJ whole genome shotgun (WGS) entry which is preliminary data.</text>
</comment>
<evidence type="ECO:0000313" key="10">
    <source>
        <dbReference type="Proteomes" id="UP000764110"/>
    </source>
</evidence>
<proteinExistence type="inferred from homology"/>
<dbReference type="AlphaFoldDB" id="A0A9P8M3X2"/>
<dbReference type="InterPro" id="IPR000682">
    <property type="entry name" value="PCMT"/>
</dbReference>
<dbReference type="Proteomes" id="UP000764110">
    <property type="component" value="Unassembled WGS sequence"/>
</dbReference>
<sequence>MWIVAGRMSTPRLEHDAPQTTSRSLANSIRATRSHPRAYMLFASFLQPLASIPFIRQNYSMAWRCSGGSNEQLIENLWRSGLITDPRAKEAFLKVDRAHYAPHSPYEDSPQYIGHEATISAPHMHAMAIENLLHYLTPSAASPAPRVLDIGSGSGYLTHLLAELVGEKGLVVGLEHIPALRQIGEENMRKSTEGMKLLDSGKVKFRVGDGRLGLKEPVRRGEEAHGTDWDVIHVGASARELHQALLDQLKAPGCMFIPIDDDASGVMQSVWRISKDKEGKVHKKNICGVRYVKLTDPPI</sequence>
<dbReference type="GO" id="GO:0004719">
    <property type="term" value="F:protein-L-isoaspartate (D-aspartate) O-methyltransferase activity"/>
    <property type="evidence" value="ECO:0007669"/>
    <property type="project" value="UniProtKB-EC"/>
</dbReference>
<evidence type="ECO:0000256" key="2">
    <source>
        <dbReference type="ARBA" id="ARBA00005369"/>
    </source>
</evidence>
<evidence type="ECO:0000256" key="6">
    <source>
        <dbReference type="ARBA" id="ARBA00022679"/>
    </source>
</evidence>
<keyword evidence="6" id="KW-0808">Transferase</keyword>
<evidence type="ECO:0000313" key="9">
    <source>
        <dbReference type="EMBL" id="KAH0593610.1"/>
    </source>
</evidence>
<dbReference type="CDD" id="cd02440">
    <property type="entry name" value="AdoMet_MTases"/>
    <property type="match status" value="1"/>
</dbReference>
<evidence type="ECO:0000256" key="1">
    <source>
        <dbReference type="ARBA" id="ARBA00004496"/>
    </source>
</evidence>
<dbReference type="InterPro" id="IPR029063">
    <property type="entry name" value="SAM-dependent_MTases_sf"/>
</dbReference>
<keyword evidence="5" id="KW-0489">Methyltransferase</keyword>
<protein>
    <recommendedName>
        <fullName evidence="3">protein-L-isoaspartate(D-aspartate) O-methyltransferase</fullName>
        <ecNumber evidence="3">2.1.1.77</ecNumber>
    </recommendedName>
</protein>
<dbReference type="EMBL" id="JACEFI010000020">
    <property type="protein sequence ID" value="KAH0593610.1"/>
    <property type="molecule type" value="Genomic_DNA"/>
</dbReference>
<feature type="region of interest" description="Disordered" evidence="8">
    <location>
        <begin position="1"/>
        <end position="25"/>
    </location>
</feature>
<dbReference type="PANTHER" id="PTHR11579:SF0">
    <property type="entry name" value="PROTEIN-L-ISOASPARTATE(D-ASPARTATE) O-METHYLTRANSFERASE"/>
    <property type="match status" value="1"/>
</dbReference>
<evidence type="ECO:0000256" key="7">
    <source>
        <dbReference type="ARBA" id="ARBA00022691"/>
    </source>
</evidence>
<dbReference type="SUPFAM" id="SSF53335">
    <property type="entry name" value="S-adenosyl-L-methionine-dependent methyltransferases"/>
    <property type="match status" value="1"/>
</dbReference>
<comment type="similarity">
    <text evidence="2">Belongs to the methyltransferase superfamily. L-isoaspartyl/D-aspartyl protein methyltransferase family.</text>
</comment>
<dbReference type="Pfam" id="PF01135">
    <property type="entry name" value="PCMT"/>
    <property type="match status" value="1"/>
</dbReference>
<evidence type="ECO:0000256" key="8">
    <source>
        <dbReference type="SAM" id="MobiDB-lite"/>
    </source>
</evidence>
<name>A0A9P8M3X2_9HYPO</name>
<evidence type="ECO:0000256" key="3">
    <source>
        <dbReference type="ARBA" id="ARBA00011890"/>
    </source>
</evidence>
<organism evidence="9 10">
    <name type="scientific">Metarhizium humberi</name>
    <dbReference type="NCBI Taxonomy" id="2596975"/>
    <lineage>
        <taxon>Eukaryota</taxon>
        <taxon>Fungi</taxon>
        <taxon>Dikarya</taxon>
        <taxon>Ascomycota</taxon>
        <taxon>Pezizomycotina</taxon>
        <taxon>Sordariomycetes</taxon>
        <taxon>Hypocreomycetidae</taxon>
        <taxon>Hypocreales</taxon>
        <taxon>Clavicipitaceae</taxon>
        <taxon>Metarhizium</taxon>
    </lineage>
</organism>